<protein>
    <submittedName>
        <fullName evidence="3">Uncharacterized protein</fullName>
    </submittedName>
</protein>
<keyword evidence="2" id="KW-1133">Transmembrane helix</keyword>
<keyword evidence="2" id="KW-0472">Membrane</keyword>
<name>A0A9P6FC43_9FUNG</name>
<feature type="region of interest" description="Disordered" evidence="1">
    <location>
        <begin position="231"/>
        <end position="251"/>
    </location>
</feature>
<keyword evidence="2" id="KW-0812">Transmembrane</keyword>
<feature type="transmembrane region" description="Helical" evidence="2">
    <location>
        <begin position="48"/>
        <end position="70"/>
    </location>
</feature>
<accession>A0A9P6FC43</accession>
<feature type="non-terminal residue" evidence="3">
    <location>
        <position position="1"/>
    </location>
</feature>
<feature type="compositionally biased region" description="Low complexity" evidence="1">
    <location>
        <begin position="183"/>
        <end position="194"/>
    </location>
</feature>
<gene>
    <name evidence="3" type="ORF">BGW38_009651</name>
</gene>
<evidence type="ECO:0000313" key="4">
    <source>
        <dbReference type="Proteomes" id="UP000780801"/>
    </source>
</evidence>
<feature type="non-terminal residue" evidence="3">
    <location>
        <position position="251"/>
    </location>
</feature>
<dbReference type="OrthoDB" id="2428063at2759"/>
<organism evidence="3 4">
    <name type="scientific">Lunasporangiospora selenospora</name>
    <dbReference type="NCBI Taxonomy" id="979761"/>
    <lineage>
        <taxon>Eukaryota</taxon>
        <taxon>Fungi</taxon>
        <taxon>Fungi incertae sedis</taxon>
        <taxon>Mucoromycota</taxon>
        <taxon>Mortierellomycotina</taxon>
        <taxon>Mortierellomycetes</taxon>
        <taxon>Mortierellales</taxon>
        <taxon>Mortierellaceae</taxon>
        <taxon>Lunasporangiospora</taxon>
    </lineage>
</organism>
<dbReference type="Proteomes" id="UP000780801">
    <property type="component" value="Unassembled WGS sequence"/>
</dbReference>
<proteinExistence type="predicted"/>
<feature type="transmembrane region" description="Helical" evidence="2">
    <location>
        <begin position="7"/>
        <end position="28"/>
    </location>
</feature>
<evidence type="ECO:0000313" key="3">
    <source>
        <dbReference type="EMBL" id="KAF9546751.1"/>
    </source>
</evidence>
<reference evidence="3" key="1">
    <citation type="journal article" date="2020" name="Fungal Divers.">
        <title>Resolving the Mortierellaceae phylogeny through synthesis of multi-gene phylogenetics and phylogenomics.</title>
        <authorList>
            <person name="Vandepol N."/>
            <person name="Liber J."/>
            <person name="Desiro A."/>
            <person name="Na H."/>
            <person name="Kennedy M."/>
            <person name="Barry K."/>
            <person name="Grigoriev I.V."/>
            <person name="Miller A.N."/>
            <person name="O'Donnell K."/>
            <person name="Stajich J.E."/>
            <person name="Bonito G."/>
        </authorList>
    </citation>
    <scope>NUCLEOTIDE SEQUENCE</scope>
    <source>
        <strain evidence="3">KOD1015</strain>
    </source>
</reference>
<evidence type="ECO:0000256" key="1">
    <source>
        <dbReference type="SAM" id="MobiDB-lite"/>
    </source>
</evidence>
<feature type="transmembrane region" description="Helical" evidence="2">
    <location>
        <begin position="82"/>
        <end position="102"/>
    </location>
</feature>
<dbReference type="AlphaFoldDB" id="A0A9P6FC43"/>
<sequence>ALPVLRVLLGILSLGCFIAIAISLRMPTSPPPLQNDGSFPSSVWSDPLYMGSQQLGVNAILFIASIYSFFGRREWSPVNRIALAWILTMINLIYAVSLLFRIRQLGGCSGPVYGQSFERCNLQVGICSTEIAWALLLIMESVITFRRSRDPEYLTKLRVQEEERIAESAIRYQPDLSLYGNSNANASNNRLNGGPESGPSAVEMEPLPAYMPHRPKDQPYIIDMADRPGDIHFYTPPNHPAPDYTAIASSS</sequence>
<feature type="region of interest" description="Disordered" evidence="1">
    <location>
        <begin position="183"/>
        <end position="206"/>
    </location>
</feature>
<evidence type="ECO:0000256" key="2">
    <source>
        <dbReference type="SAM" id="Phobius"/>
    </source>
</evidence>
<keyword evidence="4" id="KW-1185">Reference proteome</keyword>
<comment type="caution">
    <text evidence="3">The sequence shown here is derived from an EMBL/GenBank/DDBJ whole genome shotgun (WGS) entry which is preliminary data.</text>
</comment>
<dbReference type="EMBL" id="JAABOA010007215">
    <property type="protein sequence ID" value="KAF9546751.1"/>
    <property type="molecule type" value="Genomic_DNA"/>
</dbReference>